<dbReference type="AlphaFoldDB" id="A0A9P1GY92"/>
<dbReference type="InterPro" id="IPR002225">
    <property type="entry name" value="3Beta_OHSteriod_DH/Estase"/>
</dbReference>
<reference evidence="4" key="1">
    <citation type="submission" date="2022-11" db="EMBL/GenBank/DDBJ databases">
        <authorList>
            <person name="Scott C."/>
            <person name="Bruce N."/>
        </authorList>
    </citation>
    <scope>NUCLEOTIDE SEQUENCE</scope>
</reference>
<dbReference type="OrthoDB" id="2735536at2759"/>
<accession>A0A9P1GY92</accession>
<dbReference type="GO" id="GO:0006694">
    <property type="term" value="P:steroid biosynthetic process"/>
    <property type="evidence" value="ECO:0007669"/>
    <property type="project" value="InterPro"/>
</dbReference>
<dbReference type="EMBL" id="CALLCH030000003">
    <property type="protein sequence ID" value="CAI4212102.1"/>
    <property type="molecule type" value="Genomic_DNA"/>
</dbReference>
<organism evidence="4 5">
    <name type="scientific">Parascedosporium putredinis</name>
    <dbReference type="NCBI Taxonomy" id="1442378"/>
    <lineage>
        <taxon>Eukaryota</taxon>
        <taxon>Fungi</taxon>
        <taxon>Dikarya</taxon>
        <taxon>Ascomycota</taxon>
        <taxon>Pezizomycotina</taxon>
        <taxon>Sordariomycetes</taxon>
        <taxon>Hypocreomycetidae</taxon>
        <taxon>Microascales</taxon>
        <taxon>Microascaceae</taxon>
        <taxon>Parascedosporium</taxon>
    </lineage>
</organism>
<dbReference type="InterPro" id="IPR050425">
    <property type="entry name" value="NAD(P)_dehydrat-like"/>
</dbReference>
<evidence type="ECO:0000256" key="1">
    <source>
        <dbReference type="ARBA" id="ARBA00023002"/>
    </source>
</evidence>
<keyword evidence="5" id="KW-1185">Reference proteome</keyword>
<evidence type="ECO:0000259" key="3">
    <source>
        <dbReference type="Pfam" id="PF01073"/>
    </source>
</evidence>
<comment type="similarity">
    <text evidence="2">Belongs to the NAD(P)-dependent epimerase/dehydratase family. Dihydroflavonol-4-reductase subfamily.</text>
</comment>
<gene>
    <name evidence="4" type="ORF">PPNO1_LOCUS1871</name>
</gene>
<dbReference type="Gene3D" id="3.40.50.720">
    <property type="entry name" value="NAD(P)-binding Rossmann-like Domain"/>
    <property type="match status" value="1"/>
</dbReference>
<dbReference type="InterPro" id="IPR036291">
    <property type="entry name" value="NAD(P)-bd_dom_sf"/>
</dbReference>
<dbReference type="Pfam" id="PF01073">
    <property type="entry name" value="3Beta_HSD"/>
    <property type="match status" value="1"/>
</dbReference>
<dbReference type="PANTHER" id="PTHR10366:SF579">
    <property type="entry name" value="3-BETA HYDROXYSTEROID DEHYDROGENASE_ISOMERASE FAMILY PROTEIN (AFU_ORTHOLOGUE AFUA_3G02250)"/>
    <property type="match status" value="1"/>
</dbReference>
<keyword evidence="1" id="KW-0560">Oxidoreductase</keyword>
<evidence type="ECO:0000256" key="2">
    <source>
        <dbReference type="ARBA" id="ARBA00023445"/>
    </source>
</evidence>
<dbReference type="Proteomes" id="UP000838763">
    <property type="component" value="Unassembled WGS sequence"/>
</dbReference>
<dbReference type="SUPFAM" id="SSF51735">
    <property type="entry name" value="NAD(P)-binding Rossmann-fold domains"/>
    <property type="match status" value="1"/>
</dbReference>
<evidence type="ECO:0000313" key="5">
    <source>
        <dbReference type="Proteomes" id="UP000838763"/>
    </source>
</evidence>
<dbReference type="GO" id="GO:0016616">
    <property type="term" value="F:oxidoreductase activity, acting on the CH-OH group of donors, NAD or NADP as acceptor"/>
    <property type="evidence" value="ECO:0007669"/>
    <property type="project" value="InterPro"/>
</dbReference>
<name>A0A9P1GY92_9PEZI</name>
<sequence>MKVRGTTRSLAKGEAMIDTRPKYKSQLEFVQIADFERSADFTKAVEGVGAIIHTASPLNYAATDNEKELVLPAIRGVRALLEAAAAHPDIRRIVITSSFASVLNASRNAPPFFTYTGDDWNPITYEESIDNSAPAFIAYRGSKKFAELEAWTFVKEKSLF</sequence>
<dbReference type="PANTHER" id="PTHR10366">
    <property type="entry name" value="NAD DEPENDENT EPIMERASE/DEHYDRATASE"/>
    <property type="match status" value="1"/>
</dbReference>
<comment type="caution">
    <text evidence="4">The sequence shown here is derived from an EMBL/GenBank/DDBJ whole genome shotgun (WGS) entry which is preliminary data.</text>
</comment>
<protein>
    <recommendedName>
        <fullName evidence="3">3-beta hydroxysteroid dehydrogenase/isomerase domain-containing protein</fullName>
    </recommendedName>
</protein>
<feature type="domain" description="3-beta hydroxysteroid dehydrogenase/isomerase" evidence="3">
    <location>
        <begin position="25"/>
        <end position="107"/>
    </location>
</feature>
<proteinExistence type="inferred from homology"/>
<evidence type="ECO:0000313" key="4">
    <source>
        <dbReference type="EMBL" id="CAI4212102.1"/>
    </source>
</evidence>